<sequence length="258" mass="29818">MNTVQDIYNKIETLVFPSSTIFIIQGGYFESNTGIDNFSTYTFETAINLGKLIEKTFDQSNIFHSILINDLGQTCSTQGCSIDKTDNVDVKWLATENLFNRFNQEKDKISIFTEKTLKNRGLRKMRKIIKKKEAQEELYSSLYFSTENQLDKWYLSSKYGSDIHLFSRINDNYIAKCPLIMGTYYSDLFTQRYLENQEHIKNMVIIDFCSFTDKDKVMKGAEVALDLLNADITPKVRKIIIPILCDTKCTNMIPLTIS</sequence>
<dbReference type="AlphaFoldDB" id="A0A8J7PJ38"/>
<evidence type="ECO:0000313" key="2">
    <source>
        <dbReference type="Proteomes" id="UP000664414"/>
    </source>
</evidence>
<evidence type="ECO:0000313" key="1">
    <source>
        <dbReference type="EMBL" id="MBN9413120.1"/>
    </source>
</evidence>
<protein>
    <submittedName>
        <fullName evidence="1">Uncharacterized protein</fullName>
    </submittedName>
</protein>
<gene>
    <name evidence="1" type="ORF">J0H12_04270</name>
</gene>
<proteinExistence type="predicted"/>
<organism evidence="1 2">
    <name type="scientific">Candidatus Paracaedimonas acanthamoebae</name>
    <dbReference type="NCBI Taxonomy" id="244581"/>
    <lineage>
        <taxon>Bacteria</taxon>
        <taxon>Pseudomonadati</taxon>
        <taxon>Pseudomonadota</taxon>
        <taxon>Alphaproteobacteria</taxon>
        <taxon>Holosporales</taxon>
        <taxon>Caedimonadaceae</taxon>
        <taxon>Candidatus Paracaedimonas</taxon>
    </lineage>
</organism>
<dbReference type="Proteomes" id="UP000664414">
    <property type="component" value="Unassembled WGS sequence"/>
</dbReference>
<accession>A0A8J7PJ38</accession>
<comment type="caution">
    <text evidence="1">The sequence shown here is derived from an EMBL/GenBank/DDBJ whole genome shotgun (WGS) entry which is preliminary data.</text>
</comment>
<reference evidence="1" key="1">
    <citation type="submission" date="2021-02" db="EMBL/GenBank/DDBJ databases">
        <title>Thiocyanate and organic carbon inputs drive convergent selection for specific autotrophic Afipia and Thiobacillus strains within complex microbiomes.</title>
        <authorList>
            <person name="Huddy R.J."/>
            <person name="Sachdeva R."/>
            <person name="Kadzinga F."/>
            <person name="Kantor R.S."/>
            <person name="Harrison S.T.L."/>
            <person name="Banfield J.F."/>
        </authorList>
    </citation>
    <scope>NUCLEOTIDE SEQUENCE</scope>
    <source>
        <strain evidence="1">SCN18_10_11_15_R4_P_38_20</strain>
    </source>
</reference>
<dbReference type="EMBL" id="JAFKGL010000017">
    <property type="protein sequence ID" value="MBN9413120.1"/>
    <property type="molecule type" value="Genomic_DNA"/>
</dbReference>
<name>A0A8J7PJ38_9PROT</name>